<evidence type="ECO:0000256" key="1">
    <source>
        <dbReference type="SAM" id="MobiDB-lite"/>
    </source>
</evidence>
<keyword evidence="3" id="KW-1185">Reference proteome</keyword>
<evidence type="ECO:0000313" key="2">
    <source>
        <dbReference type="EMBL" id="MDQ0301360.1"/>
    </source>
</evidence>
<reference evidence="2 3" key="1">
    <citation type="submission" date="2023-07" db="EMBL/GenBank/DDBJ databases">
        <title>Genomic Encyclopedia of Type Strains, Phase IV (KMG-IV): sequencing the most valuable type-strain genomes for metagenomic binning, comparative biology and taxonomic classification.</title>
        <authorList>
            <person name="Goeker M."/>
        </authorList>
    </citation>
    <scope>NUCLEOTIDE SEQUENCE [LARGE SCALE GENOMIC DNA]</scope>
    <source>
        <strain evidence="2 3">DSM 2457</strain>
    </source>
</reference>
<protein>
    <submittedName>
        <fullName evidence="2">Uncharacterized protein</fullName>
    </submittedName>
</protein>
<dbReference type="Proteomes" id="UP001224682">
    <property type="component" value="Unassembled WGS sequence"/>
</dbReference>
<sequence>MTLEKPFRVLPSAGSHVAGQRIRDAEILAGRAPLMLTDAQAEHPLRQQVIEPFGEEPAKKGKK</sequence>
<dbReference type="RefSeq" id="WP_307017642.1">
    <property type="nucleotide sequence ID" value="NZ_JAUSUI010000001.1"/>
</dbReference>
<evidence type="ECO:0000313" key="3">
    <source>
        <dbReference type="Proteomes" id="UP001224682"/>
    </source>
</evidence>
<dbReference type="EMBL" id="JAUSUI010000001">
    <property type="protein sequence ID" value="MDQ0301360.1"/>
    <property type="molecule type" value="Genomic_DNA"/>
</dbReference>
<organism evidence="2 3">
    <name type="scientific">Ancylobacter polymorphus</name>
    <dbReference type="NCBI Taxonomy" id="223390"/>
    <lineage>
        <taxon>Bacteria</taxon>
        <taxon>Pseudomonadati</taxon>
        <taxon>Pseudomonadota</taxon>
        <taxon>Alphaproteobacteria</taxon>
        <taxon>Hyphomicrobiales</taxon>
        <taxon>Xanthobacteraceae</taxon>
        <taxon>Ancylobacter</taxon>
    </lineage>
</organism>
<name>A0ABU0B7J9_9HYPH</name>
<proteinExistence type="predicted"/>
<gene>
    <name evidence="2" type="ORF">J2S75_000371</name>
</gene>
<comment type="caution">
    <text evidence="2">The sequence shown here is derived from an EMBL/GenBank/DDBJ whole genome shotgun (WGS) entry which is preliminary data.</text>
</comment>
<feature type="region of interest" description="Disordered" evidence="1">
    <location>
        <begin position="43"/>
        <end position="63"/>
    </location>
</feature>
<accession>A0ABU0B7J9</accession>